<evidence type="ECO:0000313" key="9">
    <source>
        <dbReference type="Proteomes" id="UP000186469"/>
    </source>
</evidence>
<protein>
    <submittedName>
        <fullName evidence="8">3-isopropylmalate dehydrogenase</fullName>
    </submittedName>
</protein>
<evidence type="ECO:0000256" key="6">
    <source>
        <dbReference type="ARBA" id="ARBA00023211"/>
    </source>
</evidence>
<keyword evidence="9" id="KW-1185">Reference proteome</keyword>
<dbReference type="Pfam" id="PF00180">
    <property type="entry name" value="Iso_dh"/>
    <property type="match status" value="1"/>
</dbReference>
<dbReference type="SUPFAM" id="SSF53659">
    <property type="entry name" value="Isocitrate/Isopropylmalate dehydrogenase-like"/>
    <property type="match status" value="1"/>
</dbReference>
<keyword evidence="5" id="KW-0520">NAD</keyword>
<keyword evidence="3" id="KW-0479">Metal-binding</keyword>
<dbReference type="RefSeq" id="WP_072697125.1">
    <property type="nucleotide sequence ID" value="NZ_FRDI01000006.1"/>
</dbReference>
<dbReference type="InterPro" id="IPR019818">
    <property type="entry name" value="IsoCit/isopropylmalate_DH_CS"/>
</dbReference>
<dbReference type="GO" id="GO:0051287">
    <property type="term" value="F:NAD binding"/>
    <property type="evidence" value="ECO:0007669"/>
    <property type="project" value="InterPro"/>
</dbReference>
<feature type="domain" description="Isopropylmalate dehydrogenase-like" evidence="7">
    <location>
        <begin position="5"/>
        <end position="371"/>
    </location>
</feature>
<evidence type="ECO:0000313" key="8">
    <source>
        <dbReference type="EMBL" id="SHN64528.1"/>
    </source>
</evidence>
<dbReference type="PROSITE" id="PS00470">
    <property type="entry name" value="IDH_IMDH"/>
    <property type="match status" value="1"/>
</dbReference>
<dbReference type="Proteomes" id="UP000186469">
    <property type="component" value="Unassembled WGS sequence"/>
</dbReference>
<reference evidence="8 9" key="1">
    <citation type="submission" date="2016-12" db="EMBL/GenBank/DDBJ databases">
        <authorList>
            <person name="Song W.-J."/>
            <person name="Kurnit D.M."/>
        </authorList>
    </citation>
    <scope>NUCLEOTIDE SEQUENCE [LARGE SCALE GENOMIC DNA]</scope>
    <source>
        <strain evidence="8 9">DSM 11393</strain>
    </source>
</reference>
<dbReference type="GO" id="GO:0000287">
    <property type="term" value="F:magnesium ion binding"/>
    <property type="evidence" value="ECO:0007669"/>
    <property type="project" value="InterPro"/>
</dbReference>
<evidence type="ECO:0000259" key="7">
    <source>
        <dbReference type="SMART" id="SM01329"/>
    </source>
</evidence>
<evidence type="ECO:0000256" key="4">
    <source>
        <dbReference type="ARBA" id="ARBA00023002"/>
    </source>
</evidence>
<proteinExistence type="predicted"/>
<dbReference type="STRING" id="1121455.SAMN02745728_01434"/>
<evidence type="ECO:0000256" key="3">
    <source>
        <dbReference type="ARBA" id="ARBA00022723"/>
    </source>
</evidence>
<comment type="cofactor">
    <cofactor evidence="1">
        <name>Mn(2+)</name>
        <dbReference type="ChEBI" id="CHEBI:29035"/>
    </cofactor>
</comment>
<keyword evidence="4" id="KW-0560">Oxidoreductase</keyword>
<dbReference type="SMART" id="SM01329">
    <property type="entry name" value="Iso_dh"/>
    <property type="match status" value="1"/>
</dbReference>
<keyword evidence="6" id="KW-0464">Manganese</keyword>
<dbReference type="PANTHER" id="PTHR43275:SF1">
    <property type="entry name" value="D-MALATE DEHYDROGENASE [DECARBOXYLATING]"/>
    <property type="match status" value="1"/>
</dbReference>
<evidence type="ECO:0000256" key="1">
    <source>
        <dbReference type="ARBA" id="ARBA00001936"/>
    </source>
</evidence>
<organism evidence="8 9">
    <name type="scientific">Desulfovibrio litoralis DSM 11393</name>
    <dbReference type="NCBI Taxonomy" id="1121455"/>
    <lineage>
        <taxon>Bacteria</taxon>
        <taxon>Pseudomonadati</taxon>
        <taxon>Thermodesulfobacteriota</taxon>
        <taxon>Desulfovibrionia</taxon>
        <taxon>Desulfovibrionales</taxon>
        <taxon>Desulfovibrionaceae</taxon>
        <taxon>Desulfovibrio</taxon>
    </lineage>
</organism>
<name>A0A1M7T1E6_9BACT</name>
<dbReference type="InterPro" id="IPR050501">
    <property type="entry name" value="ICDH/IPMDH"/>
</dbReference>
<dbReference type="PANTHER" id="PTHR43275">
    <property type="entry name" value="D-MALATE DEHYDROGENASE [DECARBOXYLATING]"/>
    <property type="match status" value="1"/>
</dbReference>
<dbReference type="OrthoDB" id="9806254at2"/>
<dbReference type="InterPro" id="IPR024084">
    <property type="entry name" value="IsoPropMal-DH-like_dom"/>
</dbReference>
<dbReference type="EMBL" id="FRDI01000006">
    <property type="protein sequence ID" value="SHN64528.1"/>
    <property type="molecule type" value="Genomic_DNA"/>
</dbReference>
<dbReference type="AlphaFoldDB" id="A0A1M7T1E6"/>
<evidence type="ECO:0000256" key="5">
    <source>
        <dbReference type="ARBA" id="ARBA00023027"/>
    </source>
</evidence>
<comment type="cofactor">
    <cofactor evidence="2">
        <name>Mg(2+)</name>
        <dbReference type="ChEBI" id="CHEBI:18420"/>
    </cofactor>
</comment>
<sequence length="376" mass="40185">MKQYNIAYLPGDGIGPEVSAEAHKVLAKVSSDYGFSLKWVEFPYGATHYLKTGELLSQSALTEMADCSAMMLGAVGDPKVKPGVLEQGILLALRFHFDQYINLRPAVSFPNVPLPIALPKGEQINCVVVRENTEDFYMGIGGRGRKNFQVPLHAKRALYDFNATLDVKLDQDIEMAIQLGAISRPGIERVTRFGCELAKKRGEKNVALVSKSNAVPHIYGFLDEVTKEVVAKEYPDLTLSVVNVDALCYHLARKPQGWGVMICPNLFGDIVSDLLAGLAGGLGVAAAGNIGDGLSMFEPIHGSAPDIAGTGKANPIAAILSAAMMLQHVGEDKAAAVIEDAVKAYLADAKLPQMPIEFGGSASCSNVGDMVLARIK</sequence>
<accession>A0A1M7T1E6</accession>
<dbReference type="GO" id="GO:0016616">
    <property type="term" value="F:oxidoreductase activity, acting on the CH-OH group of donors, NAD or NADP as acceptor"/>
    <property type="evidence" value="ECO:0007669"/>
    <property type="project" value="InterPro"/>
</dbReference>
<dbReference type="Gene3D" id="3.40.718.10">
    <property type="entry name" value="Isopropylmalate Dehydrogenase"/>
    <property type="match status" value="1"/>
</dbReference>
<gene>
    <name evidence="8" type="ORF">SAMN02745728_01434</name>
</gene>
<evidence type="ECO:0000256" key="2">
    <source>
        <dbReference type="ARBA" id="ARBA00001946"/>
    </source>
</evidence>